<keyword evidence="1" id="KW-0472">Membrane</keyword>
<feature type="transmembrane region" description="Helical" evidence="1">
    <location>
        <begin position="355"/>
        <end position="372"/>
    </location>
</feature>
<sequence length="590" mass="69378">MEQNIGKFQFFNTFDQSSPENDSNNDKKMLVLLILIGFFCIYYLVLLYYHFTRRNLFPISERSYKLTLIDGICSMVFVNIVLISSIITNEHNFLLAPNFFYCSIDKVGLGSTDIEFYENNQYKANSIKAFQFLNNFLKFFKTINYLLRTFRLSYVFYFNIKHIEKYNSIINKSVMGKNSMTDINNGNTNFIQQNQNLSSNHQRQLNINVATYNTQNSYGDANGQQQNTAQNFSNHLGSHRQGHFQESLVYSDISFGNYSNSTYIPQTKMTYMLKRENLLIGISFLISIVFATIFYFIPSASPFMFWNIKFSSDLQDTHIYDNIIFICMNFILIIIILFCLMSVKNVDDSYKIKYEIYFMLAIFTIVGNIIQFECPEQDSINYVFDENSYPIFGLIPYRLAISGLLDFVAINIEILLPILYSSKERPFYNQNIVQDSLPFFCSKYKNFVDFLVYQQKPNQSQINSSSQCLAEILNLYIEMKNQNQNQQDIDQITKVFQKFDCLVPAFRSENVKLDLLFEIQDGKVIQAKENATQQSQDYQMLYQKTTEILEKYQKIFMKTPQYEFLFRRYQMQNQICLCLQDFNMTGDNSN</sequence>
<feature type="transmembrane region" description="Helical" evidence="1">
    <location>
        <begin position="399"/>
        <end position="420"/>
    </location>
</feature>
<organism evidence="2 3">
    <name type="scientific">Tetrahymena thermophila (strain SB210)</name>
    <dbReference type="NCBI Taxonomy" id="312017"/>
    <lineage>
        <taxon>Eukaryota</taxon>
        <taxon>Sar</taxon>
        <taxon>Alveolata</taxon>
        <taxon>Ciliophora</taxon>
        <taxon>Intramacronucleata</taxon>
        <taxon>Oligohymenophorea</taxon>
        <taxon>Hymenostomatida</taxon>
        <taxon>Tetrahymenina</taxon>
        <taxon>Tetrahymenidae</taxon>
        <taxon>Tetrahymena</taxon>
    </lineage>
</organism>
<feature type="transmembrane region" description="Helical" evidence="1">
    <location>
        <begin position="278"/>
        <end position="297"/>
    </location>
</feature>
<protein>
    <submittedName>
        <fullName evidence="2">Transmembrane protein, putative</fullName>
    </submittedName>
</protein>
<dbReference type="Proteomes" id="UP000009168">
    <property type="component" value="Unassembled WGS sequence"/>
</dbReference>
<gene>
    <name evidence="2" type="ORF">TTHERM_00486320</name>
</gene>
<dbReference type="GeneID" id="7831141"/>
<accession>I7LTG1</accession>
<dbReference type="AlphaFoldDB" id="I7LTG1"/>
<feature type="transmembrane region" description="Helical" evidence="1">
    <location>
        <begin position="323"/>
        <end position="343"/>
    </location>
</feature>
<dbReference type="RefSeq" id="XP_001032844.2">
    <property type="nucleotide sequence ID" value="XM_001032844.2"/>
</dbReference>
<evidence type="ECO:0000313" key="3">
    <source>
        <dbReference type="Proteomes" id="UP000009168"/>
    </source>
</evidence>
<feature type="transmembrane region" description="Helical" evidence="1">
    <location>
        <begin position="63"/>
        <end position="87"/>
    </location>
</feature>
<keyword evidence="3" id="KW-1185">Reference proteome</keyword>
<name>I7LTG1_TETTS</name>
<dbReference type="EMBL" id="GG662587">
    <property type="protein sequence ID" value="EAR85181.2"/>
    <property type="molecule type" value="Genomic_DNA"/>
</dbReference>
<reference evidence="3" key="1">
    <citation type="journal article" date="2006" name="PLoS Biol.">
        <title>Macronuclear genome sequence of the ciliate Tetrahymena thermophila, a model eukaryote.</title>
        <authorList>
            <person name="Eisen J.A."/>
            <person name="Coyne R.S."/>
            <person name="Wu M."/>
            <person name="Wu D."/>
            <person name="Thiagarajan M."/>
            <person name="Wortman J.R."/>
            <person name="Badger J.H."/>
            <person name="Ren Q."/>
            <person name="Amedeo P."/>
            <person name="Jones K.M."/>
            <person name="Tallon L.J."/>
            <person name="Delcher A.L."/>
            <person name="Salzberg S.L."/>
            <person name="Silva J.C."/>
            <person name="Haas B.J."/>
            <person name="Majoros W.H."/>
            <person name="Farzad M."/>
            <person name="Carlton J.M."/>
            <person name="Smith R.K. Jr."/>
            <person name="Garg J."/>
            <person name="Pearlman R.E."/>
            <person name="Karrer K.M."/>
            <person name="Sun L."/>
            <person name="Manning G."/>
            <person name="Elde N.C."/>
            <person name="Turkewitz A.P."/>
            <person name="Asai D.J."/>
            <person name="Wilkes D.E."/>
            <person name="Wang Y."/>
            <person name="Cai H."/>
            <person name="Collins K."/>
            <person name="Stewart B.A."/>
            <person name="Lee S.R."/>
            <person name="Wilamowska K."/>
            <person name="Weinberg Z."/>
            <person name="Ruzzo W.L."/>
            <person name="Wloga D."/>
            <person name="Gaertig J."/>
            <person name="Frankel J."/>
            <person name="Tsao C.-C."/>
            <person name="Gorovsky M.A."/>
            <person name="Keeling P.J."/>
            <person name="Waller R.F."/>
            <person name="Patron N.J."/>
            <person name="Cherry J.M."/>
            <person name="Stover N.A."/>
            <person name="Krieger C.J."/>
            <person name="del Toro C."/>
            <person name="Ryder H.F."/>
            <person name="Williamson S.C."/>
            <person name="Barbeau R.A."/>
            <person name="Hamilton E.P."/>
            <person name="Orias E."/>
        </authorList>
    </citation>
    <scope>NUCLEOTIDE SEQUENCE [LARGE SCALE GENOMIC DNA]</scope>
    <source>
        <strain evidence="3">SB210</strain>
    </source>
</reference>
<evidence type="ECO:0000256" key="1">
    <source>
        <dbReference type="SAM" id="Phobius"/>
    </source>
</evidence>
<feature type="transmembrane region" description="Helical" evidence="1">
    <location>
        <begin position="29"/>
        <end position="51"/>
    </location>
</feature>
<dbReference type="InParanoid" id="I7LTG1"/>
<dbReference type="KEGG" id="tet:TTHERM_00486320"/>
<evidence type="ECO:0000313" key="2">
    <source>
        <dbReference type="EMBL" id="EAR85181.2"/>
    </source>
</evidence>
<keyword evidence="1" id="KW-1133">Transmembrane helix</keyword>
<keyword evidence="1 2" id="KW-0812">Transmembrane</keyword>
<proteinExistence type="predicted"/>